<protein>
    <recommendedName>
        <fullName evidence="4">Lipoprotein</fullName>
    </recommendedName>
</protein>
<evidence type="ECO:0000256" key="1">
    <source>
        <dbReference type="SAM" id="SignalP"/>
    </source>
</evidence>
<keyword evidence="1" id="KW-0732">Signal</keyword>
<feature type="signal peptide" evidence="1">
    <location>
        <begin position="1"/>
        <end position="19"/>
    </location>
</feature>
<evidence type="ECO:0000313" key="3">
    <source>
        <dbReference type="Proteomes" id="UP001451782"/>
    </source>
</evidence>
<organism evidence="2 3">
    <name type="scientific">Yoonia algicola</name>
    <dbReference type="NCBI Taxonomy" id="3137368"/>
    <lineage>
        <taxon>Bacteria</taxon>
        <taxon>Pseudomonadati</taxon>
        <taxon>Pseudomonadota</taxon>
        <taxon>Alphaproteobacteria</taxon>
        <taxon>Rhodobacterales</taxon>
        <taxon>Paracoccaceae</taxon>
        <taxon>Yoonia</taxon>
    </lineage>
</organism>
<dbReference type="RefSeq" id="WP_342070364.1">
    <property type="nucleotide sequence ID" value="NZ_CP151762.1"/>
</dbReference>
<reference evidence="2 3" key="1">
    <citation type="submission" date="2024-04" db="EMBL/GenBank/DDBJ databases">
        <title>Phylogenomic analyses of a clade within the roseobacter group suggest taxonomic reassignments of species of the genera Aestuariivita, Citreicella, Loktanella, Nautella, Pelagibaca, Ruegeria, Thalassobius, Thiobacimonas and Tropicibacter, and the proposal o.</title>
        <authorList>
            <person name="Jeon C.O."/>
        </authorList>
    </citation>
    <scope>NUCLEOTIDE SEQUENCE [LARGE SCALE GENOMIC DNA]</scope>
    <source>
        <strain evidence="2 3">G8-12</strain>
    </source>
</reference>
<evidence type="ECO:0000313" key="2">
    <source>
        <dbReference type="EMBL" id="WZU63994.1"/>
    </source>
</evidence>
<evidence type="ECO:0008006" key="4">
    <source>
        <dbReference type="Google" id="ProtNLM"/>
    </source>
</evidence>
<dbReference type="AlphaFoldDB" id="A0AAN0M2K2"/>
<gene>
    <name evidence="2" type="ORF">AABB28_01365</name>
</gene>
<dbReference type="EMBL" id="CP151762">
    <property type="protein sequence ID" value="WZU63994.1"/>
    <property type="molecule type" value="Genomic_DNA"/>
</dbReference>
<dbReference type="KEGG" id="yag:AABB28_01365"/>
<keyword evidence="3" id="KW-1185">Reference proteome</keyword>
<accession>A0AAN0M2K2</accession>
<name>A0AAN0M2K2_9RHOB</name>
<proteinExistence type="predicted"/>
<dbReference type="Proteomes" id="UP001451782">
    <property type="component" value="Chromosome"/>
</dbReference>
<sequence>MKIATVALAPVAIMMLANCTGSTNPAEATLFDNIANLQSGEYDSQLAAKEAQAQAIINANNATEGRINQMESQRASNAAVIASLRGQVADLRAEIGAAKGKMSGNAAATAQLNSLDSQAIAVQRDVEAGGDAEIARAELSRIRSAVRALSA</sequence>
<feature type="chain" id="PRO_5042834797" description="Lipoprotein" evidence="1">
    <location>
        <begin position="20"/>
        <end position="151"/>
    </location>
</feature>